<dbReference type="OrthoDB" id="199900at2"/>
<evidence type="ECO:0000313" key="2">
    <source>
        <dbReference type="EMBL" id="RBP44477.1"/>
    </source>
</evidence>
<evidence type="ECO:0008006" key="4">
    <source>
        <dbReference type="Google" id="ProtNLM"/>
    </source>
</evidence>
<dbReference type="EMBL" id="QNRR01000004">
    <property type="protein sequence ID" value="RBP44477.1"/>
    <property type="molecule type" value="Genomic_DNA"/>
</dbReference>
<reference evidence="2 3" key="1">
    <citation type="submission" date="2018-06" db="EMBL/GenBank/DDBJ databases">
        <title>Genomic Encyclopedia of Type Strains, Phase IV (KMG-IV): sequencing the most valuable type-strain genomes for metagenomic binning, comparative biology and taxonomic classification.</title>
        <authorList>
            <person name="Goeker M."/>
        </authorList>
    </citation>
    <scope>NUCLEOTIDE SEQUENCE [LARGE SCALE GENOMIC DNA]</scope>
    <source>
        <strain evidence="2 3">DSM 25532</strain>
    </source>
</reference>
<feature type="signal peptide" evidence="1">
    <location>
        <begin position="1"/>
        <end position="20"/>
    </location>
</feature>
<name>A0A366HMU6_9BACT</name>
<organism evidence="2 3">
    <name type="scientific">Roseimicrobium gellanilyticum</name>
    <dbReference type="NCBI Taxonomy" id="748857"/>
    <lineage>
        <taxon>Bacteria</taxon>
        <taxon>Pseudomonadati</taxon>
        <taxon>Verrucomicrobiota</taxon>
        <taxon>Verrucomicrobiia</taxon>
        <taxon>Verrucomicrobiales</taxon>
        <taxon>Verrucomicrobiaceae</taxon>
        <taxon>Roseimicrobium</taxon>
    </lineage>
</organism>
<accession>A0A366HMU6</accession>
<proteinExistence type="predicted"/>
<protein>
    <recommendedName>
        <fullName evidence="4">DUF5666 domain-containing protein</fullName>
    </recommendedName>
</protein>
<comment type="caution">
    <text evidence="2">The sequence shown here is derived from an EMBL/GenBank/DDBJ whole genome shotgun (WGS) entry which is preliminary data.</text>
</comment>
<dbReference type="Proteomes" id="UP000253426">
    <property type="component" value="Unassembled WGS sequence"/>
</dbReference>
<feature type="chain" id="PRO_5017041579" description="DUF5666 domain-containing protein" evidence="1">
    <location>
        <begin position="21"/>
        <end position="108"/>
    </location>
</feature>
<gene>
    <name evidence="2" type="ORF">DES53_104298</name>
</gene>
<evidence type="ECO:0000313" key="3">
    <source>
        <dbReference type="Proteomes" id="UP000253426"/>
    </source>
</evidence>
<dbReference type="RefSeq" id="WP_113958878.1">
    <property type="nucleotide sequence ID" value="NZ_QNRR01000004.1"/>
</dbReference>
<dbReference type="AlphaFoldDB" id="A0A366HMU6"/>
<evidence type="ECO:0000256" key="1">
    <source>
        <dbReference type="SAM" id="SignalP"/>
    </source>
</evidence>
<keyword evidence="1" id="KW-0732">Signal</keyword>
<keyword evidence="3" id="KW-1185">Reference proteome</keyword>
<sequence length="108" mass="11574">MKTILTTLACLAFALVTASADDKKTTTTTTTYGSGTITEYTPGTTFVLKETAGPVTYKYGDSVTYVTKSGTVLTEEQVKTRIKVGVPARVYYTPAGETKTITKVEVDD</sequence>